<accession>A0ACA9KDN4</accession>
<evidence type="ECO:0000313" key="2">
    <source>
        <dbReference type="Proteomes" id="UP000789860"/>
    </source>
</evidence>
<comment type="caution">
    <text evidence="1">The sequence shown here is derived from an EMBL/GenBank/DDBJ whole genome shotgun (WGS) entry which is preliminary data.</text>
</comment>
<organism evidence="1 2">
    <name type="scientific">Scutellospora calospora</name>
    <dbReference type="NCBI Taxonomy" id="85575"/>
    <lineage>
        <taxon>Eukaryota</taxon>
        <taxon>Fungi</taxon>
        <taxon>Fungi incertae sedis</taxon>
        <taxon>Mucoromycota</taxon>
        <taxon>Glomeromycotina</taxon>
        <taxon>Glomeromycetes</taxon>
        <taxon>Diversisporales</taxon>
        <taxon>Gigasporaceae</taxon>
        <taxon>Scutellospora</taxon>
    </lineage>
</organism>
<gene>
    <name evidence="1" type="ORF">SCALOS_LOCUS1871</name>
</gene>
<evidence type="ECO:0000313" key="1">
    <source>
        <dbReference type="EMBL" id="CAG8467186.1"/>
    </source>
</evidence>
<dbReference type="EMBL" id="CAJVPM010001457">
    <property type="protein sequence ID" value="CAG8467186.1"/>
    <property type="molecule type" value="Genomic_DNA"/>
</dbReference>
<dbReference type="Proteomes" id="UP000789860">
    <property type="component" value="Unassembled WGS sequence"/>
</dbReference>
<keyword evidence="2" id="KW-1185">Reference proteome</keyword>
<protein>
    <submittedName>
        <fullName evidence="1">2835_t:CDS:1</fullName>
    </submittedName>
</protein>
<feature type="non-terminal residue" evidence="1">
    <location>
        <position position="41"/>
    </location>
</feature>
<proteinExistence type="predicted"/>
<name>A0ACA9KDN4_9GLOM</name>
<reference evidence="1" key="1">
    <citation type="submission" date="2021-06" db="EMBL/GenBank/DDBJ databases">
        <authorList>
            <person name="Kallberg Y."/>
            <person name="Tangrot J."/>
            <person name="Rosling A."/>
        </authorList>
    </citation>
    <scope>NUCLEOTIDE SEQUENCE</scope>
    <source>
        <strain evidence="1">AU212A</strain>
    </source>
</reference>
<sequence length="41" mass="5071">MVFNPLLLDFTNRKEYENQNKYLKIIGEKTRLKEENKKDRI</sequence>